<evidence type="ECO:0000313" key="4">
    <source>
        <dbReference type="Proteomes" id="UP000018745"/>
    </source>
</evidence>
<name>A0ABM5P0L2_9MOLU</name>
<gene>
    <name evidence="3" type="ORF">OVS_01880</name>
</gene>
<dbReference type="PROSITE" id="PS00163">
    <property type="entry name" value="FUMARATE_LYASES"/>
    <property type="match status" value="1"/>
</dbReference>
<accession>A0ABM5P0L2</accession>
<evidence type="ECO:0000313" key="3">
    <source>
        <dbReference type="EMBL" id="AHC39927.1"/>
    </source>
</evidence>
<dbReference type="Gene3D" id="1.20.200.10">
    <property type="entry name" value="Fumarase/aspartase (Central domain)"/>
    <property type="match status" value="1"/>
</dbReference>
<dbReference type="InterPro" id="IPR000362">
    <property type="entry name" value="Fumarate_lyase_fam"/>
</dbReference>
<dbReference type="GO" id="GO:0016829">
    <property type="term" value="F:lyase activity"/>
    <property type="evidence" value="ECO:0007669"/>
    <property type="project" value="UniProtKB-KW"/>
</dbReference>
<organism evidence="3 4">
    <name type="scientific">Mycoplasma ovis str. Michigan</name>
    <dbReference type="NCBI Taxonomy" id="1415773"/>
    <lineage>
        <taxon>Bacteria</taxon>
        <taxon>Bacillati</taxon>
        <taxon>Mycoplasmatota</taxon>
        <taxon>Mollicutes</taxon>
        <taxon>Mycoplasmataceae</taxon>
        <taxon>Mycoplasma</taxon>
    </lineage>
</organism>
<evidence type="ECO:0000259" key="2">
    <source>
        <dbReference type="Pfam" id="PF00206"/>
    </source>
</evidence>
<evidence type="ECO:0000256" key="1">
    <source>
        <dbReference type="ARBA" id="ARBA00023239"/>
    </source>
</evidence>
<dbReference type="InterPro" id="IPR008948">
    <property type="entry name" value="L-Aspartase-like"/>
</dbReference>
<feature type="domain" description="Fumarate lyase N-terminal" evidence="2">
    <location>
        <begin position="45"/>
        <end position="289"/>
    </location>
</feature>
<reference evidence="3 4" key="1">
    <citation type="journal article" date="2014" name="Genome Announc.">
        <title>Complete Genome Sequence of Mycoplasma ovis Strain Michigan, a Hemoplasma of Sheep with Two Distinct 16S rRNA Genes.</title>
        <authorList>
            <person name="Deshuillers P.L."/>
            <person name="Santos A.P."/>
            <person name="do Nascimento N.C."/>
            <person name="Hampel J.A."/>
            <person name="Bergin I.L."/>
            <person name="Dyson M.C."/>
            <person name="Messick J.B."/>
        </authorList>
    </citation>
    <scope>NUCLEOTIDE SEQUENCE [LARGE SCALE GENOMIC DNA]</scope>
    <source>
        <strain evidence="3 4">Michigan</strain>
    </source>
</reference>
<dbReference type="RefSeq" id="WP_024071160.1">
    <property type="nucleotide sequence ID" value="NC_023062.1"/>
</dbReference>
<dbReference type="InterPro" id="IPR020557">
    <property type="entry name" value="Fumarate_lyase_CS"/>
</dbReference>
<dbReference type="InterPro" id="IPR024083">
    <property type="entry name" value="Fumarase/histidase_N"/>
</dbReference>
<proteinExistence type="predicted"/>
<dbReference type="Proteomes" id="UP000018745">
    <property type="component" value="Chromosome"/>
</dbReference>
<dbReference type="EMBL" id="CP006935">
    <property type="protein sequence ID" value="AHC39927.1"/>
    <property type="molecule type" value="Genomic_DNA"/>
</dbReference>
<keyword evidence="4" id="KW-1185">Reference proteome</keyword>
<dbReference type="PRINTS" id="PR00149">
    <property type="entry name" value="FUMRATELYASE"/>
</dbReference>
<dbReference type="Pfam" id="PF00206">
    <property type="entry name" value="Lyase_1"/>
    <property type="match status" value="1"/>
</dbReference>
<dbReference type="InterPro" id="IPR022761">
    <property type="entry name" value="Fumarate_lyase_N"/>
</dbReference>
<dbReference type="Gene3D" id="1.10.275.10">
    <property type="entry name" value="Fumarase/aspartase (N-terminal domain)"/>
    <property type="match status" value="1"/>
</dbReference>
<keyword evidence="1 3" id="KW-0456">Lyase</keyword>
<sequence length="632" mass="72706">MIKRYQLPELKQLFSEDAKYKRWSLLEREVLYALQNNGILNLDSSKIKELEKIWSSLEIHETEIEEEEKKTKHDFVAFLNVLERKLSNSSISKYLHYGLTSSDIIDSATSLVIRGVNKKLIKWIEELQETLYEVSRRYLNTPQVGRTHGRHAEPISFGHKFAICYQELENALEQLYLSRKYIEVITIKGATGSFAHIGNEIQEDLANRLGLFTIWGTTQALPRNRHSAYLFALSQIGRIINSLAVNLRTLAREEISEIYLESEKSQVGSSAMPHKVNPVILENISGLSRWLTGLSDVANQNIELWDERDISHSSNERVSLMDTPILLGNIVLKMNDFLKKLKVNDLKIKENLNLSKGLIHSQIVSLSSLEDPSISSRKEAREVVSQITKDIVGGKFDSLKSALSNFQNGKISSVLSKVENLDYYLQYFPRLHKQIFTKEINKTPNSFNKYEIDNAIYYLSQRLNWYYELKVLDNEKIIVISLSDENSTFNSKLISLLNFSLSIVDIPCNNADCFLSFESSNWYQRILELSKDYSKVLVIKEKVSGTKPLKTLYSQLIKIKNIREIKGVALFYGLKSSREKSIFSSEYYKPASFTSDFSGSINEKGMREFNFKNWTPDKESELVNWFGILLPD</sequence>
<dbReference type="PANTHER" id="PTHR43172">
    <property type="entry name" value="ADENYLOSUCCINATE LYASE"/>
    <property type="match status" value="1"/>
</dbReference>
<dbReference type="SUPFAM" id="SSF48557">
    <property type="entry name" value="L-aspartase-like"/>
    <property type="match status" value="1"/>
</dbReference>
<protein>
    <submittedName>
        <fullName evidence="3">Adenylosuccinate lyase</fullName>
    </submittedName>
</protein>
<dbReference type="PANTHER" id="PTHR43172:SF1">
    <property type="entry name" value="ADENYLOSUCCINATE LYASE"/>
    <property type="match status" value="1"/>
</dbReference>